<feature type="transmembrane region" description="Helical" evidence="1">
    <location>
        <begin position="44"/>
        <end position="63"/>
    </location>
</feature>
<accession>A0A2P2QR77</accession>
<evidence type="ECO:0000313" key="2">
    <source>
        <dbReference type="EMBL" id="MBX69512.1"/>
    </source>
</evidence>
<dbReference type="AlphaFoldDB" id="A0A2P2QR77"/>
<keyword evidence="1" id="KW-0812">Transmembrane</keyword>
<sequence>MSPCRLCLSGLQIIISLQFGTINHRVIACCLYSLADLWSNTILLYFLFLLFADLLPLLFAIAISW</sequence>
<organism evidence="2">
    <name type="scientific">Rhizophora mucronata</name>
    <name type="common">Asiatic mangrove</name>
    <dbReference type="NCBI Taxonomy" id="61149"/>
    <lineage>
        <taxon>Eukaryota</taxon>
        <taxon>Viridiplantae</taxon>
        <taxon>Streptophyta</taxon>
        <taxon>Embryophyta</taxon>
        <taxon>Tracheophyta</taxon>
        <taxon>Spermatophyta</taxon>
        <taxon>Magnoliopsida</taxon>
        <taxon>eudicotyledons</taxon>
        <taxon>Gunneridae</taxon>
        <taxon>Pentapetalae</taxon>
        <taxon>rosids</taxon>
        <taxon>fabids</taxon>
        <taxon>Malpighiales</taxon>
        <taxon>Rhizophoraceae</taxon>
        <taxon>Rhizophora</taxon>
    </lineage>
</organism>
<protein>
    <submittedName>
        <fullName evidence="2">Uncharacterized protein</fullName>
    </submittedName>
</protein>
<name>A0A2P2QR77_RHIMU</name>
<proteinExistence type="predicted"/>
<keyword evidence="1" id="KW-0472">Membrane</keyword>
<keyword evidence="1" id="KW-1133">Transmembrane helix</keyword>
<reference evidence="2" key="1">
    <citation type="submission" date="2018-02" db="EMBL/GenBank/DDBJ databases">
        <title>Rhizophora mucronata_Transcriptome.</title>
        <authorList>
            <person name="Meera S.P."/>
            <person name="Sreeshan A."/>
            <person name="Augustine A."/>
        </authorList>
    </citation>
    <scope>NUCLEOTIDE SEQUENCE</scope>
    <source>
        <tissue evidence="2">Leaf</tissue>
    </source>
</reference>
<evidence type="ECO:0000256" key="1">
    <source>
        <dbReference type="SAM" id="Phobius"/>
    </source>
</evidence>
<dbReference type="EMBL" id="GGEC01089028">
    <property type="protein sequence ID" value="MBX69512.1"/>
    <property type="molecule type" value="Transcribed_RNA"/>
</dbReference>